<dbReference type="GeneID" id="35599115"/>
<dbReference type="AlphaFoldDB" id="A0A2D3UY27"/>
<dbReference type="InterPro" id="IPR003781">
    <property type="entry name" value="CoA-bd"/>
</dbReference>
<evidence type="ECO:0000259" key="1">
    <source>
        <dbReference type="Pfam" id="PF13380"/>
    </source>
</evidence>
<dbReference type="PANTHER" id="PTHR33303:SF2">
    <property type="entry name" value="COA-BINDING DOMAIN-CONTAINING PROTEIN"/>
    <property type="match status" value="1"/>
</dbReference>
<proteinExistence type="predicted"/>
<reference evidence="2 3" key="1">
    <citation type="submission" date="2016-03" db="EMBL/GenBank/DDBJ databases">
        <authorList>
            <person name="Ploux O."/>
        </authorList>
    </citation>
    <scope>NUCLEOTIDE SEQUENCE [LARGE SCALE GENOMIC DNA]</scope>
    <source>
        <strain evidence="2 3">URUG2</strain>
    </source>
</reference>
<accession>A0A2D3UY27</accession>
<dbReference type="EMBL" id="FJUY01000005">
    <property type="protein sequence ID" value="CZT18090.1"/>
    <property type="molecule type" value="Genomic_DNA"/>
</dbReference>
<dbReference type="PANTHER" id="PTHR33303">
    <property type="entry name" value="CYTOPLASMIC PROTEIN-RELATED"/>
    <property type="match status" value="1"/>
</dbReference>
<dbReference type="Gene3D" id="3.40.50.720">
    <property type="entry name" value="NAD(P)-binding Rossmann-like Domain"/>
    <property type="match status" value="1"/>
</dbReference>
<dbReference type="STRING" id="112498.A0A2D3UY27"/>
<dbReference type="Pfam" id="PF13380">
    <property type="entry name" value="CoA_binding_2"/>
    <property type="match status" value="1"/>
</dbReference>
<name>A0A2D3UY27_9PEZI</name>
<dbReference type="OrthoDB" id="5138418at2759"/>
<dbReference type="SUPFAM" id="SSF51735">
    <property type="entry name" value="NAD(P)-binding Rossmann-fold domains"/>
    <property type="match status" value="1"/>
</dbReference>
<evidence type="ECO:0000313" key="2">
    <source>
        <dbReference type="EMBL" id="CZT18090.1"/>
    </source>
</evidence>
<dbReference type="RefSeq" id="XP_023624980.1">
    <property type="nucleotide sequence ID" value="XM_023769212.1"/>
</dbReference>
<organism evidence="2 3">
    <name type="scientific">Ramularia collo-cygni</name>
    <dbReference type="NCBI Taxonomy" id="112498"/>
    <lineage>
        <taxon>Eukaryota</taxon>
        <taxon>Fungi</taxon>
        <taxon>Dikarya</taxon>
        <taxon>Ascomycota</taxon>
        <taxon>Pezizomycotina</taxon>
        <taxon>Dothideomycetes</taxon>
        <taxon>Dothideomycetidae</taxon>
        <taxon>Mycosphaerellales</taxon>
        <taxon>Mycosphaerellaceae</taxon>
        <taxon>Ramularia</taxon>
    </lineage>
</organism>
<sequence length="169" mass="18434">MASKATPMKQAAAQFFTATHYAVAGASSVPSKFGYKIFSWYLTQNLSVIPLNPTVDSIVVEDQTFSTVSSPKKLQDPRNTSLSFVTPPKVTREVLREAKEVGVKGVWLQPGSFGEEEWEFARREWPESAVGGEAEGTVGHEGWCVLVDGEEALEGAAKLRGKGKRTSRL</sequence>
<dbReference type="Proteomes" id="UP000225277">
    <property type="component" value="Unassembled WGS sequence"/>
</dbReference>
<protein>
    <recommendedName>
        <fullName evidence="1">CoA-binding domain-containing protein</fullName>
    </recommendedName>
</protein>
<gene>
    <name evidence="2" type="ORF">RCC_03930</name>
</gene>
<dbReference type="InterPro" id="IPR036291">
    <property type="entry name" value="NAD(P)-bd_dom_sf"/>
</dbReference>
<keyword evidence="3" id="KW-1185">Reference proteome</keyword>
<feature type="domain" description="CoA-binding" evidence="1">
    <location>
        <begin position="20"/>
        <end position="123"/>
    </location>
</feature>
<evidence type="ECO:0000313" key="3">
    <source>
        <dbReference type="Proteomes" id="UP000225277"/>
    </source>
</evidence>